<name>A0A3Q2UE97_FUNHE</name>
<evidence type="ECO:0000256" key="2">
    <source>
        <dbReference type="SAM" id="Phobius"/>
    </source>
</evidence>
<evidence type="ECO:0000313" key="4">
    <source>
        <dbReference type="Ensembl" id="ENSFHEP00000028615.1"/>
    </source>
</evidence>
<reference evidence="4" key="2">
    <citation type="submission" date="2025-09" db="UniProtKB">
        <authorList>
            <consortium name="Ensembl"/>
        </authorList>
    </citation>
    <scope>IDENTIFICATION</scope>
</reference>
<dbReference type="InterPro" id="IPR029044">
    <property type="entry name" value="Nucleotide-diphossugar_trans"/>
</dbReference>
<accession>A0A3Q2UE97</accession>
<proteinExistence type="predicted"/>
<dbReference type="GO" id="GO:0006493">
    <property type="term" value="P:protein O-linked glycosylation"/>
    <property type="evidence" value="ECO:0007669"/>
    <property type="project" value="TreeGrafter"/>
</dbReference>
<dbReference type="Ensembl" id="ENSFHET00000018585.1">
    <property type="protein sequence ID" value="ENSFHEP00000028615.1"/>
    <property type="gene ID" value="ENSFHEG00000012861.1"/>
</dbReference>
<dbReference type="Proteomes" id="UP000265000">
    <property type="component" value="Unplaced"/>
</dbReference>
<dbReference type="GO" id="GO:0005794">
    <property type="term" value="C:Golgi apparatus"/>
    <property type="evidence" value="ECO:0007669"/>
    <property type="project" value="TreeGrafter"/>
</dbReference>
<dbReference type="GeneTree" id="ENSGT00940000156599"/>
<dbReference type="AlphaFoldDB" id="A0A3Q2UE97"/>
<keyword evidence="5" id="KW-1185">Reference proteome</keyword>
<dbReference type="STRING" id="8078.ENSFHEP00000028615"/>
<evidence type="ECO:0000313" key="5">
    <source>
        <dbReference type="Proteomes" id="UP000265000"/>
    </source>
</evidence>
<dbReference type="InterPro" id="IPR001173">
    <property type="entry name" value="Glyco_trans_2-like"/>
</dbReference>
<dbReference type="GO" id="GO:0004653">
    <property type="term" value="F:polypeptide N-acetylgalactosaminyltransferase activity"/>
    <property type="evidence" value="ECO:0007669"/>
    <property type="project" value="TreeGrafter"/>
</dbReference>
<dbReference type="PANTHER" id="PTHR11675:SF28">
    <property type="entry name" value="POLYPEPTIDE N-ACETYLGALACTOSAMINYLTRANSFERASE 9"/>
    <property type="match status" value="1"/>
</dbReference>
<protein>
    <recommendedName>
        <fullName evidence="3">Glycosyltransferase 2-like domain-containing protein</fullName>
    </recommendedName>
</protein>
<dbReference type="Pfam" id="PF00535">
    <property type="entry name" value="Glycos_transf_2"/>
    <property type="match status" value="1"/>
</dbReference>
<dbReference type="Gene3D" id="3.90.550.10">
    <property type="entry name" value="Spore Coat Polysaccharide Biosynthesis Protein SpsA, Chain A"/>
    <property type="match status" value="1"/>
</dbReference>
<evidence type="ECO:0000256" key="1">
    <source>
        <dbReference type="ARBA" id="ARBA00023157"/>
    </source>
</evidence>
<keyword evidence="2" id="KW-1133">Transmembrane helix</keyword>
<keyword evidence="1" id="KW-1015">Disulfide bond</keyword>
<feature type="transmembrane region" description="Helical" evidence="2">
    <location>
        <begin position="7"/>
        <end position="27"/>
    </location>
</feature>
<dbReference type="SUPFAM" id="SSF53448">
    <property type="entry name" value="Nucleotide-diphospho-sugar transferases"/>
    <property type="match status" value="1"/>
</dbReference>
<keyword evidence="2" id="KW-0472">Membrane</keyword>
<organism evidence="4 5">
    <name type="scientific">Fundulus heteroclitus</name>
    <name type="common">Killifish</name>
    <name type="synonym">Mummichog</name>
    <dbReference type="NCBI Taxonomy" id="8078"/>
    <lineage>
        <taxon>Eukaryota</taxon>
        <taxon>Metazoa</taxon>
        <taxon>Chordata</taxon>
        <taxon>Craniata</taxon>
        <taxon>Vertebrata</taxon>
        <taxon>Euteleostomi</taxon>
        <taxon>Actinopterygii</taxon>
        <taxon>Neopterygii</taxon>
        <taxon>Teleostei</taxon>
        <taxon>Neoteleostei</taxon>
        <taxon>Acanthomorphata</taxon>
        <taxon>Ovalentaria</taxon>
        <taxon>Atherinomorphae</taxon>
        <taxon>Cyprinodontiformes</taxon>
        <taxon>Fundulidae</taxon>
        <taxon>Fundulus</taxon>
    </lineage>
</organism>
<reference evidence="4" key="1">
    <citation type="submission" date="2025-08" db="UniProtKB">
        <authorList>
            <consortium name="Ensembl"/>
        </authorList>
    </citation>
    <scope>IDENTIFICATION</scope>
</reference>
<evidence type="ECO:0000259" key="3">
    <source>
        <dbReference type="Pfam" id="PF00535"/>
    </source>
</evidence>
<keyword evidence="2" id="KW-0812">Transmembrane</keyword>
<feature type="domain" description="Glycosyltransferase 2-like" evidence="3">
    <location>
        <begin position="151"/>
        <end position="192"/>
    </location>
</feature>
<sequence length="214" mass="24876">MAVARKIKTLLTVNILVFVGIILFSVYCRIQDRSEELIQLGRLSDQRLRARNGKVSNSVDRQSILQRLERLEDVVYNQLNGRTRHKCGKIRASRGPGITRFSMTTISNELNYKDLHECFMPNTPPLKKMHIDHMIDMCKQLTYPEDLPQISVVFIFVNEALSVILRSVHSVVNHTPAHLLKEIILVDDNSDSGKIILWLYSMNYNFFRQFWKTD</sequence>
<dbReference type="PANTHER" id="PTHR11675">
    <property type="entry name" value="N-ACETYLGALACTOSAMINYLTRANSFERASE"/>
    <property type="match status" value="1"/>
</dbReference>